<feature type="non-terminal residue" evidence="1">
    <location>
        <position position="1"/>
    </location>
</feature>
<dbReference type="KEGG" id="eiv:EIN_139090"/>
<evidence type="ECO:0000313" key="2">
    <source>
        <dbReference type="Proteomes" id="UP000014680"/>
    </source>
</evidence>
<dbReference type="AlphaFoldDB" id="A0A0A1TZQ7"/>
<name>A0A0A1TZQ7_ENTIV</name>
<dbReference type="VEuPathDB" id="AmoebaDB:EIN_139090"/>
<reference evidence="1 2" key="1">
    <citation type="submission" date="2012-10" db="EMBL/GenBank/DDBJ databases">
        <authorList>
            <person name="Zafar N."/>
            <person name="Inman J."/>
            <person name="Hall N."/>
            <person name="Lorenzi H."/>
            <person name="Caler E."/>
        </authorList>
    </citation>
    <scope>NUCLEOTIDE SEQUENCE [LARGE SCALE GENOMIC DNA]</scope>
    <source>
        <strain evidence="1 2">IP1</strain>
    </source>
</reference>
<dbReference type="EMBL" id="KB207160">
    <property type="protein sequence ID" value="ELP84122.1"/>
    <property type="molecule type" value="Genomic_DNA"/>
</dbReference>
<accession>A0A0A1TZQ7</accession>
<evidence type="ECO:0008006" key="3">
    <source>
        <dbReference type="Google" id="ProtNLM"/>
    </source>
</evidence>
<dbReference type="RefSeq" id="XP_004183468.1">
    <property type="nucleotide sequence ID" value="XM_004183420.1"/>
</dbReference>
<dbReference type="Proteomes" id="UP000014680">
    <property type="component" value="Unassembled WGS sequence"/>
</dbReference>
<proteinExistence type="predicted"/>
<keyword evidence="2" id="KW-1185">Reference proteome</keyword>
<evidence type="ECO:0000313" key="1">
    <source>
        <dbReference type="EMBL" id="ELP84122.1"/>
    </source>
</evidence>
<dbReference type="GeneID" id="14883103"/>
<gene>
    <name evidence="1" type="ORF">EIN_139090</name>
</gene>
<sequence>MNEYTPLFQDKLEVKYVPDSKNESLHTLTVVWSPSDIPLSKICISLYVHRRKDDYNYYQSFVVSPTQTTYEFKYLISGLYDIRVCEYK</sequence>
<feature type="non-terminal residue" evidence="1">
    <location>
        <position position="88"/>
    </location>
</feature>
<organism evidence="1 2">
    <name type="scientific">Entamoeba invadens IP1</name>
    <dbReference type="NCBI Taxonomy" id="370355"/>
    <lineage>
        <taxon>Eukaryota</taxon>
        <taxon>Amoebozoa</taxon>
        <taxon>Evosea</taxon>
        <taxon>Archamoebae</taxon>
        <taxon>Mastigamoebida</taxon>
        <taxon>Entamoebidae</taxon>
        <taxon>Entamoeba</taxon>
    </lineage>
</organism>
<protein>
    <recommendedName>
        <fullName evidence="3">Fibronectin type-III domain-containing protein</fullName>
    </recommendedName>
</protein>